<proteinExistence type="inferred from homology"/>
<evidence type="ECO:0000256" key="3">
    <source>
        <dbReference type="ARBA" id="ARBA00022705"/>
    </source>
</evidence>
<evidence type="ECO:0000256" key="4">
    <source>
        <dbReference type="ARBA" id="ARBA00022741"/>
    </source>
</evidence>
<dbReference type="PANTHER" id="PTHR12705:SF0">
    <property type="entry name" value="ORIGIN RECOGNITION COMPLEX SUBUNIT 5"/>
    <property type="match status" value="1"/>
</dbReference>
<evidence type="ECO:0000256" key="7">
    <source>
        <dbReference type="SAM" id="MobiDB-lite"/>
    </source>
</evidence>
<dbReference type="InterPro" id="IPR041664">
    <property type="entry name" value="AAA_16"/>
</dbReference>
<dbReference type="InterPro" id="IPR027417">
    <property type="entry name" value="P-loop_NTPase"/>
</dbReference>
<comment type="similarity">
    <text evidence="2">Belongs to the ORC5 family.</text>
</comment>
<keyword evidence="12" id="KW-1185">Reference proteome</keyword>
<evidence type="ECO:0000313" key="11">
    <source>
        <dbReference type="EMBL" id="KAK9916502.1"/>
    </source>
</evidence>
<feature type="domain" description="Orc1-like AAA ATPase" evidence="8">
    <location>
        <begin position="14"/>
        <end position="152"/>
    </location>
</feature>
<dbReference type="PANTHER" id="PTHR12705">
    <property type="entry name" value="ORIGIN RECOGNITION COMPLEX SUBUNIT 5"/>
    <property type="match status" value="1"/>
</dbReference>
<name>A0ABR2YXX8_9CHLO</name>
<evidence type="ECO:0000256" key="5">
    <source>
        <dbReference type="ARBA" id="ARBA00022840"/>
    </source>
</evidence>
<evidence type="ECO:0008006" key="13">
    <source>
        <dbReference type="Google" id="ProtNLM"/>
    </source>
</evidence>
<accession>A0ABR2YXX8</accession>
<dbReference type="Proteomes" id="UP001491310">
    <property type="component" value="Unassembled WGS sequence"/>
</dbReference>
<evidence type="ECO:0000256" key="2">
    <source>
        <dbReference type="ARBA" id="ARBA00006269"/>
    </source>
</evidence>
<dbReference type="Gene3D" id="3.40.50.300">
    <property type="entry name" value="P-loop containing nucleotide triphosphate hydrolases"/>
    <property type="match status" value="1"/>
</dbReference>
<organism evidence="11 12">
    <name type="scientific">Coccomyxa subellipsoidea</name>
    <dbReference type="NCBI Taxonomy" id="248742"/>
    <lineage>
        <taxon>Eukaryota</taxon>
        <taxon>Viridiplantae</taxon>
        <taxon>Chlorophyta</taxon>
        <taxon>core chlorophytes</taxon>
        <taxon>Trebouxiophyceae</taxon>
        <taxon>Trebouxiophyceae incertae sedis</taxon>
        <taxon>Coccomyxaceae</taxon>
        <taxon>Coccomyxa</taxon>
    </lineage>
</organism>
<protein>
    <recommendedName>
        <fullName evidence="13">Origin recognition complex subunit 5</fullName>
    </recommendedName>
</protein>
<comment type="caution">
    <text evidence="11">The sequence shown here is derived from an EMBL/GenBank/DDBJ whole genome shotgun (WGS) entry which is preliminary data.</text>
</comment>
<dbReference type="Pfam" id="PF13191">
    <property type="entry name" value="AAA_16"/>
    <property type="match status" value="1"/>
</dbReference>
<dbReference type="SUPFAM" id="SSF52540">
    <property type="entry name" value="P-loop containing nucleoside triphosphate hydrolases"/>
    <property type="match status" value="1"/>
</dbReference>
<sequence>MENQASCSERLCFRWPARREQICAVMDVLGEPNALMPPVFIYGGPSTGKTAIVRDIFKELNRLYGYVSCVEFDEPKTLLQAILNRLKGKKRKSADGYCGEGKSEQTAECLVQLQGAARGPVKYIVLDHVERLRESDILAVLLRLRELTGANIGLILISQLAWGCNAFEFDTQRCRRPHMIHFPGYKIPDLLKILELSMPAGEDVTLYRLFLSTFIGSMFARCSSRIEDLQRVTQQLYPEYVRPVREGRIQASQHQQLYNAFKDKAVAARAAFESGLHNQLTLSDAVTNRGSNAMPDNVLDFELPFASKFLLLAAYVCSRNKPALDRRLFDPSSRAGRRRGAMASDKQAESAAEAKLRGPHTFPLERLMATYWELRYAQGDTCPNSEEHQDAQSADVFLQISSLVSLRFLSQAEGELDEPKYACNVSDELAEKIARNVRVSLNDYVFYV</sequence>
<comment type="subcellular location">
    <subcellularLocation>
        <location evidence="1">Nucleus</location>
    </subcellularLocation>
</comment>
<dbReference type="InterPro" id="IPR020796">
    <property type="entry name" value="ORC5"/>
</dbReference>
<reference evidence="11 12" key="1">
    <citation type="journal article" date="2024" name="Nat. Commun.">
        <title>Phylogenomics reveals the evolutionary origins of lichenization in chlorophyte algae.</title>
        <authorList>
            <person name="Puginier C."/>
            <person name="Libourel C."/>
            <person name="Otte J."/>
            <person name="Skaloud P."/>
            <person name="Haon M."/>
            <person name="Grisel S."/>
            <person name="Petersen M."/>
            <person name="Berrin J.G."/>
            <person name="Delaux P.M."/>
            <person name="Dal Grande F."/>
            <person name="Keller J."/>
        </authorList>
    </citation>
    <scope>NUCLEOTIDE SEQUENCE [LARGE SCALE GENOMIC DNA]</scope>
    <source>
        <strain evidence="11 12">SAG 216-7</strain>
    </source>
</reference>
<dbReference type="Pfam" id="PF21639">
    <property type="entry name" value="ORC5_lid"/>
    <property type="match status" value="1"/>
</dbReference>
<keyword evidence="5" id="KW-0067">ATP-binding</keyword>
<feature type="domain" description="ORC5 lid" evidence="10">
    <location>
        <begin position="207"/>
        <end position="260"/>
    </location>
</feature>
<dbReference type="InterPro" id="IPR048866">
    <property type="entry name" value="ORC5_lid"/>
</dbReference>
<feature type="domain" description="Origin recognition complex subunit 5 C-terminal" evidence="9">
    <location>
        <begin position="303"/>
        <end position="444"/>
    </location>
</feature>
<feature type="region of interest" description="Disordered" evidence="7">
    <location>
        <begin position="329"/>
        <end position="355"/>
    </location>
</feature>
<evidence type="ECO:0000259" key="10">
    <source>
        <dbReference type="Pfam" id="PF21639"/>
    </source>
</evidence>
<evidence type="ECO:0000256" key="6">
    <source>
        <dbReference type="ARBA" id="ARBA00023242"/>
    </source>
</evidence>
<keyword evidence="4" id="KW-0547">Nucleotide-binding</keyword>
<evidence type="ECO:0000259" key="8">
    <source>
        <dbReference type="Pfam" id="PF13191"/>
    </source>
</evidence>
<feature type="compositionally biased region" description="Basic and acidic residues" evidence="7">
    <location>
        <begin position="346"/>
        <end position="355"/>
    </location>
</feature>
<evidence type="ECO:0000259" key="9">
    <source>
        <dbReference type="Pfam" id="PF14630"/>
    </source>
</evidence>
<gene>
    <name evidence="11" type="ORF">WJX75_003462</name>
</gene>
<dbReference type="InterPro" id="IPR047088">
    <property type="entry name" value="ORC5_C"/>
</dbReference>
<dbReference type="EMBL" id="JALJOT010000003">
    <property type="protein sequence ID" value="KAK9916502.1"/>
    <property type="molecule type" value="Genomic_DNA"/>
</dbReference>
<keyword evidence="3" id="KW-0235">DNA replication</keyword>
<dbReference type="Pfam" id="PF14630">
    <property type="entry name" value="ORC5_C"/>
    <property type="match status" value="1"/>
</dbReference>
<evidence type="ECO:0000313" key="12">
    <source>
        <dbReference type="Proteomes" id="UP001491310"/>
    </source>
</evidence>
<keyword evidence="6" id="KW-0539">Nucleus</keyword>
<evidence type="ECO:0000256" key="1">
    <source>
        <dbReference type="ARBA" id="ARBA00004123"/>
    </source>
</evidence>